<dbReference type="Pfam" id="PF01844">
    <property type="entry name" value="HNH"/>
    <property type="match status" value="1"/>
</dbReference>
<evidence type="ECO:0000256" key="3">
    <source>
        <dbReference type="ARBA" id="ARBA00038412"/>
    </source>
</evidence>
<keyword evidence="1" id="KW-0540">Nuclease</keyword>
<proteinExistence type="inferred from homology"/>
<feature type="domain" description="HNH nuclease" evidence="5">
    <location>
        <begin position="54"/>
        <end position="109"/>
    </location>
</feature>
<evidence type="ECO:0000313" key="7">
    <source>
        <dbReference type="Proteomes" id="UP000721236"/>
    </source>
</evidence>
<organism evidence="6 7">
    <name type="scientific">Cupriavidus respiraculi</name>
    <dbReference type="NCBI Taxonomy" id="195930"/>
    <lineage>
        <taxon>Bacteria</taxon>
        <taxon>Pseudomonadati</taxon>
        <taxon>Pseudomonadota</taxon>
        <taxon>Betaproteobacteria</taxon>
        <taxon>Burkholderiales</taxon>
        <taxon>Burkholderiaceae</taxon>
        <taxon>Cupriavidus</taxon>
    </lineage>
</organism>
<comment type="caution">
    <text evidence="6">The sequence shown here is derived from an EMBL/GenBank/DDBJ whole genome shotgun (WGS) entry which is preliminary data.</text>
</comment>
<comment type="similarity">
    <text evidence="3">Belongs to the HNH nuclease family.</text>
</comment>
<keyword evidence="2" id="KW-0378">Hydrolase</keyword>
<dbReference type="PANTHER" id="PTHR41286">
    <property type="entry name" value="HNH NUCLEASE YAJD-RELATED"/>
    <property type="match status" value="1"/>
</dbReference>
<keyword evidence="7" id="KW-1185">Reference proteome</keyword>
<evidence type="ECO:0000259" key="5">
    <source>
        <dbReference type="SMART" id="SM00507"/>
    </source>
</evidence>
<dbReference type="PANTHER" id="PTHR41286:SF1">
    <property type="entry name" value="HNH NUCLEASE YAJD-RELATED"/>
    <property type="match status" value="1"/>
</dbReference>
<evidence type="ECO:0000313" key="6">
    <source>
        <dbReference type="EMBL" id="CAG9184237.1"/>
    </source>
</evidence>
<protein>
    <recommendedName>
        <fullName evidence="4">Putative HNH nuclease YajD</fullName>
    </recommendedName>
</protein>
<evidence type="ECO:0000256" key="2">
    <source>
        <dbReference type="ARBA" id="ARBA00022801"/>
    </source>
</evidence>
<gene>
    <name evidence="6" type="ORF">LMG21510_05047</name>
</gene>
<accession>A0ABM8XV57</accession>
<dbReference type="CDD" id="cd00085">
    <property type="entry name" value="HNHc"/>
    <property type="match status" value="1"/>
</dbReference>
<sequence>MPSKAPRPCRHPGCPRYAAGGTAYCADHAVKRSTEAEERRGSSAARGYGGKWQRERAEYLKANPICVEHRKAGRIVPATVVDHIVPHKGDQRLFWRRSNWQALCKSCHDRKTAREDGGFGNRRC</sequence>
<evidence type="ECO:0000256" key="1">
    <source>
        <dbReference type="ARBA" id="ARBA00022722"/>
    </source>
</evidence>
<dbReference type="InterPro" id="IPR003615">
    <property type="entry name" value="HNH_nuc"/>
</dbReference>
<dbReference type="SMART" id="SM00507">
    <property type="entry name" value="HNHc"/>
    <property type="match status" value="1"/>
</dbReference>
<dbReference type="RefSeq" id="WP_224044583.1">
    <property type="nucleotide sequence ID" value="NZ_CAJZAH010000011.1"/>
</dbReference>
<dbReference type="Gene3D" id="1.10.30.50">
    <property type="match status" value="1"/>
</dbReference>
<reference evidence="6 7" key="1">
    <citation type="submission" date="2021-08" db="EMBL/GenBank/DDBJ databases">
        <authorList>
            <person name="Peeters C."/>
        </authorList>
    </citation>
    <scope>NUCLEOTIDE SEQUENCE [LARGE SCALE GENOMIC DNA]</scope>
    <source>
        <strain evidence="6 7">LMG 21510</strain>
    </source>
</reference>
<dbReference type="Proteomes" id="UP000721236">
    <property type="component" value="Unassembled WGS sequence"/>
</dbReference>
<dbReference type="InterPro" id="IPR002711">
    <property type="entry name" value="HNH"/>
</dbReference>
<name>A0ABM8XV57_9BURK</name>
<dbReference type="EMBL" id="CAJZAH010000011">
    <property type="protein sequence ID" value="CAG9184237.1"/>
    <property type="molecule type" value="Genomic_DNA"/>
</dbReference>
<evidence type="ECO:0000256" key="4">
    <source>
        <dbReference type="ARBA" id="ARBA00040194"/>
    </source>
</evidence>